<dbReference type="STRING" id="34061.B0189_09170"/>
<dbReference type="Pfam" id="PF13387">
    <property type="entry name" value="Lnb_N"/>
    <property type="match status" value="1"/>
</dbReference>
<evidence type="ECO:0000313" key="5">
    <source>
        <dbReference type="Proteomes" id="UP000187495"/>
    </source>
</evidence>
<dbReference type="Proteomes" id="UP000187495">
    <property type="component" value="Unassembled WGS sequence"/>
</dbReference>
<dbReference type="AlphaFoldDB" id="A0A1N7FWC6"/>
<feature type="transmembrane region" description="Helical" evidence="2">
    <location>
        <begin position="20"/>
        <end position="41"/>
    </location>
</feature>
<dbReference type="RefSeq" id="WP_076555946.1">
    <property type="nucleotide sequence ID" value="NZ_FTNU01000018.1"/>
</dbReference>
<keyword evidence="5" id="KW-1185">Reference proteome</keyword>
<reference evidence="5" key="1">
    <citation type="submission" date="2017-01" db="EMBL/GenBank/DDBJ databases">
        <authorList>
            <person name="Varghese N."/>
            <person name="Submissions S."/>
        </authorList>
    </citation>
    <scope>NUCLEOTIDE SEQUENCE [LARGE SCALE GENOMIC DNA]</scope>
    <source>
        <strain evidence="5">DSM 21768</strain>
    </source>
</reference>
<evidence type="ECO:0000256" key="2">
    <source>
        <dbReference type="SAM" id="Phobius"/>
    </source>
</evidence>
<feature type="domain" description="Lnb N-terminal periplasmic" evidence="3">
    <location>
        <begin position="132"/>
        <end position="283"/>
    </location>
</feature>
<dbReference type="InterPro" id="IPR025178">
    <property type="entry name" value="Lnb_N"/>
</dbReference>
<feature type="transmembrane region" description="Helical" evidence="2">
    <location>
        <begin position="70"/>
        <end position="88"/>
    </location>
</feature>
<feature type="transmembrane region" description="Helical" evidence="2">
    <location>
        <begin position="47"/>
        <end position="65"/>
    </location>
</feature>
<organism evidence="4 5">
    <name type="scientific">Moraxella cuniculi DSM 21768</name>
    <dbReference type="NCBI Taxonomy" id="1122245"/>
    <lineage>
        <taxon>Bacteria</taxon>
        <taxon>Pseudomonadati</taxon>
        <taxon>Pseudomonadota</taxon>
        <taxon>Gammaproteobacteria</taxon>
        <taxon>Moraxellales</taxon>
        <taxon>Moraxellaceae</taxon>
        <taxon>Moraxella</taxon>
    </lineage>
</organism>
<feature type="region of interest" description="Disordered" evidence="1">
    <location>
        <begin position="329"/>
        <end position="350"/>
    </location>
</feature>
<evidence type="ECO:0000256" key="1">
    <source>
        <dbReference type="SAM" id="MobiDB-lite"/>
    </source>
</evidence>
<sequence length="350" mass="40512">MSALRKHRSFFRSKRQTTPASVAGKSLVALWTAWGLTAVWLHKPIGAGSYAIIALLPIIFLATFYKKPKYAKALLLISLIIITLWFVAMQPSNNRPWQDEVLQQLSYEQQGDIITINNVRNFDWLSENDYIANWQTRRYDLSKLQTLDLFVSIWDNENIAHTLLSFGFSDGQRLVFSIEIRKEIGEDFSSIGGFFRQYELTIVAADEKDIIYTRSNVRNERVYLYPLNYPKPYIRKLFMSYLQAAEALKDTPAWYNTLTANCTTEIFRLIKDITPYPRDYRILVSGRLPAYLHELGVINQQYSLQNWKEMAFINPKVAAYSAKNPISSQQFSQKIRENLPPATEPKPAKN</sequence>
<keyword evidence="2" id="KW-0812">Transmembrane</keyword>
<gene>
    <name evidence="4" type="ORF">SAMN02745664_11811</name>
</gene>
<name>A0A1N7FWC6_9GAMM</name>
<keyword evidence="2" id="KW-0472">Membrane</keyword>
<evidence type="ECO:0000313" key="4">
    <source>
        <dbReference type="EMBL" id="SIS04546.1"/>
    </source>
</evidence>
<keyword evidence="2" id="KW-1133">Transmembrane helix</keyword>
<proteinExistence type="predicted"/>
<evidence type="ECO:0000259" key="3">
    <source>
        <dbReference type="Pfam" id="PF13387"/>
    </source>
</evidence>
<protein>
    <recommendedName>
        <fullName evidence="3">Lnb N-terminal periplasmic domain-containing protein</fullName>
    </recommendedName>
</protein>
<dbReference type="EMBL" id="FTNU01000018">
    <property type="protein sequence ID" value="SIS04546.1"/>
    <property type="molecule type" value="Genomic_DNA"/>
</dbReference>
<accession>A0A1N7FWC6</accession>